<evidence type="ECO:0000256" key="1">
    <source>
        <dbReference type="SAM" id="MobiDB-lite"/>
    </source>
</evidence>
<feature type="region of interest" description="Disordered" evidence="1">
    <location>
        <begin position="1"/>
        <end position="24"/>
    </location>
</feature>
<dbReference type="EMBL" id="JANAVB010031218">
    <property type="protein sequence ID" value="KAJ6812266.1"/>
    <property type="molecule type" value="Genomic_DNA"/>
</dbReference>
<keyword evidence="2" id="KW-0240">DNA-directed RNA polymerase</keyword>
<feature type="region of interest" description="Disordered" evidence="1">
    <location>
        <begin position="62"/>
        <end position="99"/>
    </location>
</feature>
<accession>A0AAX6F7F4</accession>
<protein>
    <submittedName>
        <fullName evidence="2">DNA-directed RNA polymerase V subunit 5A</fullName>
    </submittedName>
</protein>
<feature type="compositionally biased region" description="Polar residues" evidence="1">
    <location>
        <begin position="62"/>
        <end position="77"/>
    </location>
</feature>
<keyword evidence="2" id="KW-0804">Transcription</keyword>
<sequence length="113" mass="12495">MEKGDNRAPAMATTSMMEVEVEEGEEVNPCLSMMTDRGRVESHLYYLARRTLLEMLWTEATPSPLSTSTCRSPTSAAHSARPPTSTTSGSPPPFSKTPPRRFLAYFVESIKPN</sequence>
<name>A0AAX6F7F4_IRIPA</name>
<evidence type="ECO:0000313" key="2">
    <source>
        <dbReference type="EMBL" id="KAJ6812266.1"/>
    </source>
</evidence>
<dbReference type="GO" id="GO:0000428">
    <property type="term" value="C:DNA-directed RNA polymerase complex"/>
    <property type="evidence" value="ECO:0007669"/>
    <property type="project" value="UniProtKB-KW"/>
</dbReference>
<organism evidence="2 3">
    <name type="scientific">Iris pallida</name>
    <name type="common">Sweet iris</name>
    <dbReference type="NCBI Taxonomy" id="29817"/>
    <lineage>
        <taxon>Eukaryota</taxon>
        <taxon>Viridiplantae</taxon>
        <taxon>Streptophyta</taxon>
        <taxon>Embryophyta</taxon>
        <taxon>Tracheophyta</taxon>
        <taxon>Spermatophyta</taxon>
        <taxon>Magnoliopsida</taxon>
        <taxon>Liliopsida</taxon>
        <taxon>Asparagales</taxon>
        <taxon>Iridaceae</taxon>
        <taxon>Iridoideae</taxon>
        <taxon>Irideae</taxon>
        <taxon>Iris</taxon>
    </lineage>
</organism>
<gene>
    <name evidence="2" type="ORF">M6B38_149205</name>
</gene>
<reference evidence="2" key="1">
    <citation type="journal article" date="2023" name="GigaByte">
        <title>Genome assembly of the bearded iris, Iris pallida Lam.</title>
        <authorList>
            <person name="Bruccoleri R.E."/>
            <person name="Oakeley E.J."/>
            <person name="Faust A.M.E."/>
            <person name="Altorfer M."/>
            <person name="Dessus-Babus S."/>
            <person name="Burckhardt D."/>
            <person name="Oertli M."/>
            <person name="Naumann U."/>
            <person name="Petersen F."/>
            <person name="Wong J."/>
        </authorList>
    </citation>
    <scope>NUCLEOTIDE SEQUENCE</scope>
    <source>
        <strain evidence="2">GSM-AAB239-AS_SAM_17_03QT</strain>
    </source>
</reference>
<dbReference type="AlphaFoldDB" id="A0AAX6F7F4"/>
<reference evidence="2" key="2">
    <citation type="submission" date="2023-04" db="EMBL/GenBank/DDBJ databases">
        <authorList>
            <person name="Bruccoleri R.E."/>
            <person name="Oakeley E.J."/>
            <person name="Faust A.-M."/>
            <person name="Dessus-Babus S."/>
            <person name="Altorfer M."/>
            <person name="Burckhardt D."/>
            <person name="Oertli M."/>
            <person name="Naumann U."/>
            <person name="Petersen F."/>
            <person name="Wong J."/>
        </authorList>
    </citation>
    <scope>NUCLEOTIDE SEQUENCE</scope>
    <source>
        <strain evidence="2">GSM-AAB239-AS_SAM_17_03QT</strain>
        <tissue evidence="2">Leaf</tissue>
    </source>
</reference>
<comment type="caution">
    <text evidence="2">The sequence shown here is derived from an EMBL/GenBank/DDBJ whole genome shotgun (WGS) entry which is preliminary data.</text>
</comment>
<dbReference type="Proteomes" id="UP001140949">
    <property type="component" value="Unassembled WGS sequence"/>
</dbReference>
<evidence type="ECO:0000313" key="3">
    <source>
        <dbReference type="Proteomes" id="UP001140949"/>
    </source>
</evidence>
<keyword evidence="3" id="KW-1185">Reference proteome</keyword>
<proteinExistence type="predicted"/>